<dbReference type="PROSITE" id="PS50850">
    <property type="entry name" value="MFS"/>
    <property type="match status" value="1"/>
</dbReference>
<keyword evidence="4 7" id="KW-1133">Transmembrane helix</keyword>
<keyword evidence="6 7" id="KW-0472">Membrane</keyword>
<organism evidence="9 10">
    <name type="scientific">Leptospira wolffii</name>
    <dbReference type="NCBI Taxonomy" id="409998"/>
    <lineage>
        <taxon>Bacteria</taxon>
        <taxon>Pseudomonadati</taxon>
        <taxon>Spirochaetota</taxon>
        <taxon>Spirochaetia</taxon>
        <taxon>Leptospirales</taxon>
        <taxon>Leptospiraceae</taxon>
        <taxon>Leptospira</taxon>
    </lineage>
</organism>
<reference evidence="9 10" key="1">
    <citation type="submission" date="2017-07" db="EMBL/GenBank/DDBJ databases">
        <title>Leptospira spp. isolated from tropical soils.</title>
        <authorList>
            <person name="Thibeaux R."/>
            <person name="Iraola G."/>
            <person name="Ferres I."/>
            <person name="Bierque E."/>
            <person name="Girault D."/>
            <person name="Soupe-Gilbert M.-E."/>
            <person name="Picardeau M."/>
            <person name="Goarant C."/>
        </authorList>
    </citation>
    <scope>NUCLEOTIDE SEQUENCE [LARGE SCALE GENOMIC DNA]</scope>
    <source>
        <strain evidence="9 10">FH2-C-A2</strain>
    </source>
</reference>
<comment type="subcellular location">
    <subcellularLocation>
        <location evidence="1">Membrane</location>
        <topology evidence="1">Multi-pass membrane protein</topology>
    </subcellularLocation>
</comment>
<evidence type="ECO:0000256" key="1">
    <source>
        <dbReference type="ARBA" id="ARBA00004141"/>
    </source>
</evidence>
<dbReference type="Gene3D" id="1.20.1250.20">
    <property type="entry name" value="MFS general substrate transporter like domains"/>
    <property type="match status" value="1"/>
</dbReference>
<feature type="domain" description="Major facilitator superfamily (MFS) profile" evidence="8">
    <location>
        <begin position="14"/>
        <end position="393"/>
    </location>
</feature>
<dbReference type="RefSeq" id="WP_100760169.1">
    <property type="nucleotide sequence ID" value="NZ_NPDT01000010.1"/>
</dbReference>
<feature type="transmembrane region" description="Helical" evidence="7">
    <location>
        <begin position="106"/>
        <end position="126"/>
    </location>
</feature>
<dbReference type="GO" id="GO:0015112">
    <property type="term" value="F:nitrate transmembrane transporter activity"/>
    <property type="evidence" value="ECO:0007669"/>
    <property type="project" value="InterPro"/>
</dbReference>
<dbReference type="InterPro" id="IPR011701">
    <property type="entry name" value="MFS"/>
</dbReference>
<evidence type="ECO:0000259" key="8">
    <source>
        <dbReference type="PROSITE" id="PS50850"/>
    </source>
</evidence>
<dbReference type="Pfam" id="PF07690">
    <property type="entry name" value="MFS_1"/>
    <property type="match status" value="1"/>
</dbReference>
<feature type="transmembrane region" description="Helical" evidence="7">
    <location>
        <begin position="81"/>
        <end position="100"/>
    </location>
</feature>
<keyword evidence="5" id="KW-0534">Nitrate assimilation</keyword>
<feature type="transmembrane region" description="Helical" evidence="7">
    <location>
        <begin position="166"/>
        <end position="188"/>
    </location>
</feature>
<dbReference type="AlphaFoldDB" id="A0A2M9Z7J6"/>
<evidence type="ECO:0000256" key="6">
    <source>
        <dbReference type="ARBA" id="ARBA00023136"/>
    </source>
</evidence>
<comment type="similarity">
    <text evidence="2">Belongs to the major facilitator superfamily. Nitrate/nitrite porter (TC 2.A.1.8) family.</text>
</comment>
<feature type="transmembrane region" description="Helical" evidence="7">
    <location>
        <begin position="250"/>
        <end position="269"/>
    </location>
</feature>
<dbReference type="SUPFAM" id="SSF103473">
    <property type="entry name" value="MFS general substrate transporter"/>
    <property type="match status" value="1"/>
</dbReference>
<dbReference type="PANTHER" id="PTHR23515">
    <property type="entry name" value="HIGH-AFFINITY NITRATE TRANSPORTER 2.3"/>
    <property type="match status" value="1"/>
</dbReference>
<evidence type="ECO:0000313" key="10">
    <source>
        <dbReference type="Proteomes" id="UP000231912"/>
    </source>
</evidence>
<feature type="transmembrane region" description="Helical" evidence="7">
    <location>
        <begin position="276"/>
        <end position="296"/>
    </location>
</feature>
<evidence type="ECO:0000256" key="4">
    <source>
        <dbReference type="ARBA" id="ARBA00022989"/>
    </source>
</evidence>
<evidence type="ECO:0000256" key="2">
    <source>
        <dbReference type="ARBA" id="ARBA00008432"/>
    </source>
</evidence>
<feature type="transmembrane region" description="Helical" evidence="7">
    <location>
        <begin position="332"/>
        <end position="354"/>
    </location>
</feature>
<feature type="transmembrane region" description="Helical" evidence="7">
    <location>
        <begin position="138"/>
        <end position="160"/>
    </location>
</feature>
<evidence type="ECO:0000256" key="7">
    <source>
        <dbReference type="SAM" id="Phobius"/>
    </source>
</evidence>
<name>A0A2M9Z7J6_9LEPT</name>
<accession>A0A2M9Z7J6</accession>
<gene>
    <name evidence="9" type="ORF">CH371_18460</name>
</gene>
<sequence>MGKFKEFLKVGHFPSLVSAFLYFDFSFMVWMLIGAIGVFLSEEFKLTPAQKGVLVSIPLLGGALLRIPMGLLSDRFGSRKVALGGMTVTLIPLLWGWFFGQSLSEIFCIGLLLGVAGASFAVALPLVSRWYPQKYQGLVLGIAGAGNSGSVLATLFFPGIAKSLGWHAVFGIALIPICSVFALFYFLAKDAPVERTNKKLLDYLAPIKSRDALLFSFLYSITFGGFVGIASFLPIFFYDQYGVDKLVTGLYTSYCIIGASMIRPVGGYLADKFGGVGVLSVVLVLLSSVLVCIANMPEISIMLPLFVFLMTLLGIGNGSVFQLVPRRFNKDIGIITGFVGAFGGIGGFFVPNLLGSSKSAFGSYSGGFLAFAIVGLAAALVLFFVSVLVWNKQSEAVPEKQPDLETA</sequence>
<comment type="caution">
    <text evidence="9">The sequence shown here is derived from an EMBL/GenBank/DDBJ whole genome shotgun (WGS) entry which is preliminary data.</text>
</comment>
<proteinExistence type="inferred from homology"/>
<feature type="transmembrane region" description="Helical" evidence="7">
    <location>
        <begin position="366"/>
        <end position="390"/>
    </location>
</feature>
<feature type="transmembrane region" description="Helical" evidence="7">
    <location>
        <begin position="213"/>
        <end position="238"/>
    </location>
</feature>
<evidence type="ECO:0000256" key="3">
    <source>
        <dbReference type="ARBA" id="ARBA00022692"/>
    </source>
</evidence>
<dbReference type="CDD" id="cd17341">
    <property type="entry name" value="MFS_NRT2_like"/>
    <property type="match status" value="1"/>
</dbReference>
<dbReference type="GO" id="GO:0016020">
    <property type="term" value="C:membrane"/>
    <property type="evidence" value="ECO:0007669"/>
    <property type="project" value="UniProtKB-SubCell"/>
</dbReference>
<dbReference type="InterPro" id="IPR044772">
    <property type="entry name" value="NO3_transporter"/>
</dbReference>
<dbReference type="EMBL" id="NPDT01000010">
    <property type="protein sequence ID" value="PJZ64400.1"/>
    <property type="molecule type" value="Genomic_DNA"/>
</dbReference>
<feature type="transmembrane region" description="Helical" evidence="7">
    <location>
        <begin position="20"/>
        <end position="40"/>
    </location>
</feature>
<evidence type="ECO:0000313" key="9">
    <source>
        <dbReference type="EMBL" id="PJZ64400.1"/>
    </source>
</evidence>
<dbReference type="Proteomes" id="UP000231912">
    <property type="component" value="Unassembled WGS sequence"/>
</dbReference>
<dbReference type="InterPro" id="IPR036259">
    <property type="entry name" value="MFS_trans_sf"/>
</dbReference>
<keyword evidence="3 7" id="KW-0812">Transmembrane</keyword>
<dbReference type="InterPro" id="IPR020846">
    <property type="entry name" value="MFS_dom"/>
</dbReference>
<dbReference type="GO" id="GO:0042128">
    <property type="term" value="P:nitrate assimilation"/>
    <property type="evidence" value="ECO:0007669"/>
    <property type="project" value="UniProtKB-KW"/>
</dbReference>
<evidence type="ECO:0000256" key="5">
    <source>
        <dbReference type="ARBA" id="ARBA00023063"/>
    </source>
</evidence>
<protein>
    <submittedName>
        <fullName evidence="9">MFS transporter</fullName>
    </submittedName>
</protein>
<feature type="transmembrane region" description="Helical" evidence="7">
    <location>
        <begin position="302"/>
        <end position="320"/>
    </location>
</feature>